<comment type="subcellular location">
    <subcellularLocation>
        <location evidence="1">Nucleus</location>
    </subcellularLocation>
</comment>
<evidence type="ECO:0000256" key="6">
    <source>
        <dbReference type="ARBA" id="ARBA00023242"/>
    </source>
</evidence>
<keyword evidence="9" id="KW-1185">Reference proteome</keyword>
<proteinExistence type="predicted"/>
<evidence type="ECO:0000313" key="9">
    <source>
        <dbReference type="Proteomes" id="UP000252519"/>
    </source>
</evidence>
<dbReference type="AlphaFoldDB" id="A0A368FP31"/>
<dbReference type="InterPro" id="IPR022209">
    <property type="entry name" value="CWC25"/>
</dbReference>
<keyword evidence="3" id="KW-0747">Spliceosome</keyword>
<dbReference type="OrthoDB" id="21123at2759"/>
<sequence length="297" mass="33140">MVALAYRNTMSEDKDIGWMYQGAKALVNREDYLLGKKIDKNFEKYSDAVNEQKPEALDALLHTRTVVKPQPSAVKTSALESYVVATEDPLVAVKKKKKSRESTEKASTSEVTSKRKASRHQRSDSTSTSGSDSDSESRSGRGHSRKQSDARKSEEQARGHLLQFQVKEEELDHLWNLFNDGDEAHLPIPRGMVPRIAHQLLKTGDINLEKFVKEDRLLVNSVLRVGIEVVAGGGLGHQNARDLPKSLIGAEIPLLRSVQDGPHQGTRGGVITLLQRHLEETKEKVTLKLEVILHEQM</sequence>
<dbReference type="GO" id="GO:0005681">
    <property type="term" value="C:spliceosomal complex"/>
    <property type="evidence" value="ECO:0007669"/>
    <property type="project" value="UniProtKB-KW"/>
</dbReference>
<comment type="caution">
    <text evidence="8">The sequence shown here is derived from an EMBL/GenBank/DDBJ whole genome shotgun (WGS) entry which is preliminary data.</text>
</comment>
<reference evidence="8 9" key="1">
    <citation type="submission" date="2014-10" db="EMBL/GenBank/DDBJ databases">
        <title>Draft genome of the hookworm Ancylostoma caninum.</title>
        <authorList>
            <person name="Mitreva M."/>
        </authorList>
    </citation>
    <scope>NUCLEOTIDE SEQUENCE [LARGE SCALE GENOMIC DNA]</scope>
    <source>
        <strain evidence="8 9">Baltimore</strain>
    </source>
</reference>
<keyword evidence="2" id="KW-0507">mRNA processing</keyword>
<feature type="region of interest" description="Disordered" evidence="7">
    <location>
        <begin position="92"/>
        <end position="157"/>
    </location>
</feature>
<dbReference type="EMBL" id="JOJR01000854">
    <property type="protein sequence ID" value="RCN33893.1"/>
    <property type="molecule type" value="Genomic_DNA"/>
</dbReference>
<accession>A0A368FP31</accession>
<keyword evidence="6" id="KW-0539">Nucleus</keyword>
<dbReference type="GO" id="GO:0008380">
    <property type="term" value="P:RNA splicing"/>
    <property type="evidence" value="ECO:0007669"/>
    <property type="project" value="UniProtKB-KW"/>
</dbReference>
<evidence type="ECO:0000256" key="1">
    <source>
        <dbReference type="ARBA" id="ARBA00004123"/>
    </source>
</evidence>
<feature type="compositionally biased region" description="Basic and acidic residues" evidence="7">
    <location>
        <begin position="146"/>
        <end position="157"/>
    </location>
</feature>
<evidence type="ECO:0000256" key="2">
    <source>
        <dbReference type="ARBA" id="ARBA00022664"/>
    </source>
</evidence>
<organism evidence="8 9">
    <name type="scientific">Ancylostoma caninum</name>
    <name type="common">Dog hookworm</name>
    <dbReference type="NCBI Taxonomy" id="29170"/>
    <lineage>
        <taxon>Eukaryota</taxon>
        <taxon>Metazoa</taxon>
        <taxon>Ecdysozoa</taxon>
        <taxon>Nematoda</taxon>
        <taxon>Chromadorea</taxon>
        <taxon>Rhabditida</taxon>
        <taxon>Rhabditina</taxon>
        <taxon>Rhabditomorpha</taxon>
        <taxon>Strongyloidea</taxon>
        <taxon>Ancylostomatidae</taxon>
        <taxon>Ancylostomatinae</taxon>
        <taxon>Ancylostoma</taxon>
    </lineage>
</organism>
<dbReference type="Pfam" id="PF12542">
    <property type="entry name" value="CWC25"/>
    <property type="match status" value="1"/>
</dbReference>
<evidence type="ECO:0000256" key="4">
    <source>
        <dbReference type="ARBA" id="ARBA00023054"/>
    </source>
</evidence>
<dbReference type="STRING" id="29170.A0A368FP31"/>
<protein>
    <submittedName>
        <fullName evidence="8">Uncharacterized protein</fullName>
    </submittedName>
</protein>
<gene>
    <name evidence="8" type="ORF">ANCCAN_20263</name>
</gene>
<dbReference type="Proteomes" id="UP000252519">
    <property type="component" value="Unassembled WGS sequence"/>
</dbReference>
<evidence type="ECO:0000256" key="5">
    <source>
        <dbReference type="ARBA" id="ARBA00023187"/>
    </source>
</evidence>
<keyword evidence="4" id="KW-0175">Coiled coil</keyword>
<dbReference type="GO" id="GO:0006397">
    <property type="term" value="P:mRNA processing"/>
    <property type="evidence" value="ECO:0007669"/>
    <property type="project" value="UniProtKB-KW"/>
</dbReference>
<evidence type="ECO:0000256" key="3">
    <source>
        <dbReference type="ARBA" id="ARBA00022728"/>
    </source>
</evidence>
<evidence type="ECO:0000256" key="7">
    <source>
        <dbReference type="SAM" id="MobiDB-lite"/>
    </source>
</evidence>
<name>A0A368FP31_ANCCA</name>
<keyword evidence="5" id="KW-0508">mRNA splicing</keyword>
<evidence type="ECO:0000313" key="8">
    <source>
        <dbReference type="EMBL" id="RCN33893.1"/>
    </source>
</evidence>